<evidence type="ECO:0000256" key="5">
    <source>
        <dbReference type="SAM" id="MobiDB-lite"/>
    </source>
</evidence>
<accession>A0A1X3HCJ1</accession>
<keyword evidence="3" id="KW-0238">DNA-binding</keyword>
<proteinExistence type="inferred from homology"/>
<evidence type="ECO:0000313" key="8">
    <source>
        <dbReference type="Proteomes" id="UP000193553"/>
    </source>
</evidence>
<dbReference type="PANTHER" id="PTHR30349">
    <property type="entry name" value="PHAGE INTEGRASE-RELATED"/>
    <property type="match status" value="1"/>
</dbReference>
<evidence type="ECO:0000256" key="3">
    <source>
        <dbReference type="ARBA" id="ARBA00023125"/>
    </source>
</evidence>
<feature type="region of interest" description="Disordered" evidence="5">
    <location>
        <begin position="14"/>
        <end position="33"/>
    </location>
</feature>
<keyword evidence="4" id="KW-0233">DNA recombination</keyword>
<dbReference type="PROSITE" id="PS51898">
    <property type="entry name" value="TYR_RECOMBINASE"/>
    <property type="match status" value="1"/>
</dbReference>
<name>A0A1X3HCJ1_9BRAD</name>
<feature type="domain" description="Tyr recombinase" evidence="6">
    <location>
        <begin position="231"/>
        <end position="458"/>
    </location>
</feature>
<dbReference type="InterPro" id="IPR010998">
    <property type="entry name" value="Integrase_recombinase_N"/>
</dbReference>
<dbReference type="Proteomes" id="UP000193553">
    <property type="component" value="Unassembled WGS sequence"/>
</dbReference>
<dbReference type="PANTHER" id="PTHR30349:SF64">
    <property type="entry name" value="PROPHAGE INTEGRASE INTD-RELATED"/>
    <property type="match status" value="1"/>
</dbReference>
<evidence type="ECO:0000256" key="2">
    <source>
        <dbReference type="ARBA" id="ARBA00022908"/>
    </source>
</evidence>
<dbReference type="GO" id="GO:0003677">
    <property type="term" value="F:DNA binding"/>
    <property type="evidence" value="ECO:0007669"/>
    <property type="project" value="UniProtKB-KW"/>
</dbReference>
<sequence length="466" mass="52660">MMLSTGVFTGSAHPAMTGALHSDAPSDRATCEVGRRDRRRIGLDAPAIGGRSAGRRSMAKVFIPDPERLADRGYEAVAHVPIIFDSTGRYCREHNRYLRERARLDWHPGGGADIPRGRTLGNIADRLLNLILWCEARKVEWQTARYDDVLRYQSEQLAGKWSRDGRSLSPSTVNQRADEATSFLRWAAERGLRGPFEVKTITRSAGTKLKYGPKTVRIGRAKEDAISLDTGSFVLPTPEEIREWLAAVGRKRGRAKMLACKFIMHTGARRMEVEAVTVEQWPAAKNIAYRRSRGLAFVPMRLVATKGGRPRTIKIPLEFADEVRNWIDTKRRTHAYRYVKLHNKETRSLFLSDHPAGHGRPISAQTIYRCFSEVAPHPRDWSPHKGRHAFACLWILHALRLDALGRGGLSAMPADWVMNRGEFWLKSLQRQFGHMSSATTEKYLHWLVHACGIADMAAGWHQFLDA</sequence>
<dbReference type="AlphaFoldDB" id="A0A1X3HCJ1"/>
<dbReference type="InterPro" id="IPR013762">
    <property type="entry name" value="Integrase-like_cat_sf"/>
</dbReference>
<dbReference type="Gene3D" id="1.10.150.130">
    <property type="match status" value="1"/>
</dbReference>
<comment type="similarity">
    <text evidence="1">Belongs to the 'phage' integrase family.</text>
</comment>
<gene>
    <name evidence="7" type="ORF">BSZ18_07315</name>
</gene>
<evidence type="ECO:0000256" key="4">
    <source>
        <dbReference type="ARBA" id="ARBA00023172"/>
    </source>
</evidence>
<dbReference type="InterPro" id="IPR050090">
    <property type="entry name" value="Tyrosine_recombinase_XerCD"/>
</dbReference>
<dbReference type="SUPFAM" id="SSF56349">
    <property type="entry name" value="DNA breaking-rejoining enzymes"/>
    <property type="match status" value="1"/>
</dbReference>
<dbReference type="InterPro" id="IPR002104">
    <property type="entry name" value="Integrase_catalytic"/>
</dbReference>
<organism evidence="7 8">
    <name type="scientific">Bradyrhizobium canariense</name>
    <dbReference type="NCBI Taxonomy" id="255045"/>
    <lineage>
        <taxon>Bacteria</taxon>
        <taxon>Pseudomonadati</taxon>
        <taxon>Pseudomonadota</taxon>
        <taxon>Alphaproteobacteria</taxon>
        <taxon>Hyphomicrobiales</taxon>
        <taxon>Nitrobacteraceae</taxon>
        <taxon>Bradyrhizobium</taxon>
    </lineage>
</organism>
<dbReference type="GO" id="GO:0015074">
    <property type="term" value="P:DNA integration"/>
    <property type="evidence" value="ECO:0007669"/>
    <property type="project" value="UniProtKB-KW"/>
</dbReference>
<comment type="caution">
    <text evidence="7">The sequence shown here is derived from an EMBL/GenBank/DDBJ whole genome shotgun (WGS) entry which is preliminary data.</text>
</comment>
<dbReference type="OrthoDB" id="8253742at2"/>
<protein>
    <recommendedName>
        <fullName evidence="6">Tyr recombinase domain-containing protein</fullName>
    </recommendedName>
</protein>
<keyword evidence="2" id="KW-0229">DNA integration</keyword>
<feature type="compositionally biased region" description="Basic and acidic residues" evidence="5">
    <location>
        <begin position="24"/>
        <end position="33"/>
    </location>
</feature>
<evidence type="ECO:0000259" key="6">
    <source>
        <dbReference type="PROSITE" id="PS51898"/>
    </source>
</evidence>
<dbReference type="EMBL" id="NAFI01000153">
    <property type="protein sequence ID" value="OSJ15667.1"/>
    <property type="molecule type" value="Genomic_DNA"/>
</dbReference>
<evidence type="ECO:0000256" key="1">
    <source>
        <dbReference type="ARBA" id="ARBA00008857"/>
    </source>
</evidence>
<reference evidence="7 8" key="1">
    <citation type="submission" date="2017-03" db="EMBL/GenBank/DDBJ databases">
        <title>Whole genome sequences of fourteen strains of Bradyrhizobium canariense and one strain of Bradyrhizobium japonicum isolated from Lupinus (Papilionoideae: Genisteae) species in Algeria.</title>
        <authorList>
            <person name="Crovadore J."/>
            <person name="Chekireb D."/>
            <person name="Brachmann A."/>
            <person name="Chablais R."/>
            <person name="Cochard B."/>
            <person name="Lefort F."/>
        </authorList>
    </citation>
    <scope>NUCLEOTIDE SEQUENCE [LARGE SCALE GENOMIC DNA]</scope>
    <source>
        <strain evidence="7 8">UBMA195</strain>
    </source>
</reference>
<dbReference type="InterPro" id="IPR011010">
    <property type="entry name" value="DNA_brk_join_enz"/>
</dbReference>
<dbReference type="Gene3D" id="1.10.443.10">
    <property type="entry name" value="Intergrase catalytic core"/>
    <property type="match status" value="1"/>
</dbReference>
<evidence type="ECO:0000313" key="7">
    <source>
        <dbReference type="EMBL" id="OSJ15667.1"/>
    </source>
</evidence>
<dbReference type="GO" id="GO:0006310">
    <property type="term" value="P:DNA recombination"/>
    <property type="evidence" value="ECO:0007669"/>
    <property type="project" value="UniProtKB-KW"/>
</dbReference>